<dbReference type="Proteomes" id="UP001151760">
    <property type="component" value="Unassembled WGS sequence"/>
</dbReference>
<reference evidence="1" key="2">
    <citation type="submission" date="2022-01" db="EMBL/GenBank/DDBJ databases">
        <authorList>
            <person name="Yamashiro T."/>
            <person name="Shiraishi A."/>
            <person name="Satake H."/>
            <person name="Nakayama K."/>
        </authorList>
    </citation>
    <scope>NUCLEOTIDE SEQUENCE</scope>
</reference>
<proteinExistence type="predicted"/>
<dbReference type="EMBL" id="BQNB010014102">
    <property type="protein sequence ID" value="GJT24032.1"/>
    <property type="molecule type" value="Genomic_DNA"/>
</dbReference>
<accession>A0ABQ5CD73</accession>
<reference evidence="1" key="1">
    <citation type="journal article" date="2022" name="Int. J. Mol. Sci.">
        <title>Draft Genome of Tanacetum Coccineum: Genomic Comparison of Closely Related Tanacetum-Family Plants.</title>
        <authorList>
            <person name="Yamashiro T."/>
            <person name="Shiraishi A."/>
            <person name="Nakayama K."/>
            <person name="Satake H."/>
        </authorList>
    </citation>
    <scope>NUCLEOTIDE SEQUENCE</scope>
</reference>
<comment type="caution">
    <text evidence="1">The sequence shown here is derived from an EMBL/GenBank/DDBJ whole genome shotgun (WGS) entry which is preliminary data.</text>
</comment>
<keyword evidence="2" id="KW-1185">Reference proteome</keyword>
<gene>
    <name evidence="1" type="ORF">Tco_0893969</name>
</gene>
<name>A0ABQ5CD73_9ASTR</name>
<sequence>MLVIKRFRERKKIFRERKLSENFMQRGLIFCKEWSSIYRQENPTVTGGSPGSPRYIKVPPSRLRSLFVFCGEGCISFDLLRDCMMVVKEIVNRLLEEVEQDIDNEGEVDEEDEGGSEV</sequence>
<organism evidence="1 2">
    <name type="scientific">Tanacetum coccineum</name>
    <dbReference type="NCBI Taxonomy" id="301880"/>
    <lineage>
        <taxon>Eukaryota</taxon>
        <taxon>Viridiplantae</taxon>
        <taxon>Streptophyta</taxon>
        <taxon>Embryophyta</taxon>
        <taxon>Tracheophyta</taxon>
        <taxon>Spermatophyta</taxon>
        <taxon>Magnoliopsida</taxon>
        <taxon>eudicotyledons</taxon>
        <taxon>Gunneridae</taxon>
        <taxon>Pentapetalae</taxon>
        <taxon>asterids</taxon>
        <taxon>campanulids</taxon>
        <taxon>Asterales</taxon>
        <taxon>Asteraceae</taxon>
        <taxon>Asteroideae</taxon>
        <taxon>Anthemideae</taxon>
        <taxon>Anthemidinae</taxon>
        <taxon>Tanacetum</taxon>
    </lineage>
</organism>
<evidence type="ECO:0000313" key="1">
    <source>
        <dbReference type="EMBL" id="GJT24032.1"/>
    </source>
</evidence>
<evidence type="ECO:0000313" key="2">
    <source>
        <dbReference type="Proteomes" id="UP001151760"/>
    </source>
</evidence>
<protein>
    <submittedName>
        <fullName evidence="1">Uncharacterized protein</fullName>
    </submittedName>
</protein>